<evidence type="ECO:0000256" key="6">
    <source>
        <dbReference type="ARBA" id="ARBA00022898"/>
    </source>
</evidence>
<name>A0A078A6P4_STYLE</name>
<dbReference type="Gene3D" id="3.40.640.10">
    <property type="entry name" value="Type I PLP-dependent aspartate aminotransferase-like (Major domain)"/>
    <property type="match status" value="1"/>
</dbReference>
<dbReference type="EC" id="2.8.1.7" evidence="3"/>
<feature type="domain" description="Aminotransferase class V" evidence="12">
    <location>
        <begin position="41"/>
        <end position="388"/>
    </location>
</feature>
<dbReference type="NCBIfam" id="NF010611">
    <property type="entry name" value="PRK14012.1"/>
    <property type="match status" value="1"/>
</dbReference>
<accession>A0A078A6P4</accession>
<dbReference type="GO" id="GO:0005739">
    <property type="term" value="C:mitochondrion"/>
    <property type="evidence" value="ECO:0007669"/>
    <property type="project" value="TreeGrafter"/>
</dbReference>
<feature type="compositionally biased region" description="Basic residues" evidence="11">
    <location>
        <begin position="1123"/>
        <end position="1150"/>
    </location>
</feature>
<evidence type="ECO:0000259" key="12">
    <source>
        <dbReference type="Pfam" id="PF00266"/>
    </source>
</evidence>
<keyword evidence="14" id="KW-1185">Reference proteome</keyword>
<feature type="region of interest" description="Disordered" evidence="11">
    <location>
        <begin position="1111"/>
        <end position="1151"/>
    </location>
</feature>
<evidence type="ECO:0000256" key="3">
    <source>
        <dbReference type="ARBA" id="ARBA00012239"/>
    </source>
</evidence>
<evidence type="ECO:0000256" key="2">
    <source>
        <dbReference type="ARBA" id="ARBA00006490"/>
    </source>
</evidence>
<evidence type="ECO:0000256" key="7">
    <source>
        <dbReference type="ARBA" id="ARBA00023004"/>
    </source>
</evidence>
<comment type="cofactor">
    <cofactor evidence="1 9">
        <name>pyridoxal 5'-phosphate</name>
        <dbReference type="ChEBI" id="CHEBI:597326"/>
    </cofactor>
</comment>
<reference evidence="13 14" key="1">
    <citation type="submission" date="2014-06" db="EMBL/GenBank/DDBJ databases">
        <authorList>
            <person name="Swart Estienne"/>
        </authorList>
    </citation>
    <scope>NUCLEOTIDE SEQUENCE [LARGE SCALE GENOMIC DNA]</scope>
    <source>
        <strain evidence="13 14">130c</strain>
    </source>
</reference>
<evidence type="ECO:0000256" key="9">
    <source>
        <dbReference type="RuleBase" id="RU004504"/>
    </source>
</evidence>
<dbReference type="OrthoDB" id="10250117at2759"/>
<dbReference type="PROSITE" id="PS00595">
    <property type="entry name" value="AA_TRANSFER_CLASS_5"/>
    <property type="match status" value="1"/>
</dbReference>
<evidence type="ECO:0000256" key="4">
    <source>
        <dbReference type="ARBA" id="ARBA00022679"/>
    </source>
</evidence>
<proteinExistence type="inferred from homology"/>
<gene>
    <name evidence="13" type="primary">Contig8284.g416</name>
    <name evidence="13" type="ORF">STYLEM_6217</name>
</gene>
<keyword evidence="7" id="KW-0408">Iron</keyword>
<keyword evidence="4" id="KW-0808">Transferase</keyword>
<evidence type="ECO:0000256" key="8">
    <source>
        <dbReference type="ARBA" id="ARBA00023014"/>
    </source>
</evidence>
<dbReference type="GO" id="GO:0005829">
    <property type="term" value="C:cytosol"/>
    <property type="evidence" value="ECO:0007669"/>
    <property type="project" value="TreeGrafter"/>
</dbReference>
<dbReference type="PANTHER" id="PTHR11601">
    <property type="entry name" value="CYSTEINE DESULFURYLASE FAMILY MEMBER"/>
    <property type="match status" value="1"/>
</dbReference>
<dbReference type="FunFam" id="3.40.640.10:FF:000003">
    <property type="entry name" value="Cysteine desulfurase IscS"/>
    <property type="match status" value="1"/>
</dbReference>
<keyword evidence="5" id="KW-0479">Metal-binding</keyword>
<organism evidence="13 14">
    <name type="scientific">Stylonychia lemnae</name>
    <name type="common">Ciliate</name>
    <dbReference type="NCBI Taxonomy" id="5949"/>
    <lineage>
        <taxon>Eukaryota</taxon>
        <taxon>Sar</taxon>
        <taxon>Alveolata</taxon>
        <taxon>Ciliophora</taxon>
        <taxon>Intramacronucleata</taxon>
        <taxon>Spirotrichea</taxon>
        <taxon>Stichotrichia</taxon>
        <taxon>Sporadotrichida</taxon>
        <taxon>Oxytrichidae</taxon>
        <taxon>Stylonychinae</taxon>
        <taxon>Stylonychia</taxon>
    </lineage>
</organism>
<dbReference type="InterPro" id="IPR015421">
    <property type="entry name" value="PyrdxlP-dep_Trfase_major"/>
</dbReference>
<feature type="region of interest" description="Disordered" evidence="11">
    <location>
        <begin position="1050"/>
        <end position="1080"/>
    </location>
</feature>
<keyword evidence="6" id="KW-0663">Pyridoxal phosphate</keyword>
<evidence type="ECO:0000256" key="5">
    <source>
        <dbReference type="ARBA" id="ARBA00022723"/>
    </source>
</evidence>
<dbReference type="InterPro" id="IPR015424">
    <property type="entry name" value="PyrdxlP-dep_Trfase"/>
</dbReference>
<dbReference type="GO" id="GO:0016226">
    <property type="term" value="P:iron-sulfur cluster assembly"/>
    <property type="evidence" value="ECO:0007669"/>
    <property type="project" value="TreeGrafter"/>
</dbReference>
<dbReference type="InterPro" id="IPR020578">
    <property type="entry name" value="Aminotrans_V_PyrdxlP_BS"/>
</dbReference>
<feature type="region of interest" description="Disordered" evidence="11">
    <location>
        <begin position="478"/>
        <end position="498"/>
    </location>
</feature>
<dbReference type="Pfam" id="PF00266">
    <property type="entry name" value="Aminotran_5"/>
    <property type="match status" value="1"/>
</dbReference>
<dbReference type="GO" id="GO:0046872">
    <property type="term" value="F:metal ion binding"/>
    <property type="evidence" value="ECO:0007669"/>
    <property type="project" value="UniProtKB-KW"/>
</dbReference>
<dbReference type="EMBL" id="CCKQ01005984">
    <property type="protein sequence ID" value="CDW77257.1"/>
    <property type="molecule type" value="Genomic_DNA"/>
</dbReference>
<feature type="coiled-coil region" evidence="10">
    <location>
        <begin position="542"/>
        <end position="569"/>
    </location>
</feature>
<sequence>MRCFSIELSSPNKNLDKGQTIEFIKFIELVVSLSKGGHPLYFDNQATTPVDPRVLDAMLPFLTGQFGNPHSRSHQFGWDTEKACEDARQNIADLIGASAKEIVFTSGATESNNLALKGVAHFYKDKKKHIITSQIDHKCVLDSCRRLEDEGFEVTYLPVQQNGIVDLNELERAIRPDTAILSMIMVHNEIGVIQPIKEIGQICRKNKVFFHTDAAQSVGKIPIDVNSLNIDLMSISGHKLHGPKGIGALYIRRKPRVRIVAQMSGGGQEKGMRSGTLAPHLVVGLGAAARIAKLEMNNDTKHITKLNSRFIDGLRSQLSHIVINGDEKQRYLGNLNISFSCVEGESLIMAISDVAVSSGSACTRVEEDMAHTSLRIGFGRFTTEEEVDFTVNLLVKEVNRLRAMSPLFILQITLMTTQKLKISKINHRTKLDSEMFTQHQPDLKDLKLVGKKTYQKLEYQQESGSQQMMYLDKIKQIHSQKRQNTAQNHQRQKSDISHLLESKKTPDLVFTNHDHTFNGQIMQSQLFDFSNRDDITPPQNEQEEIKEELDDFTDQIKIIKDSIKEQKRQARLSKLARSNQKAGQKRIKFMVPSIESQNFPEKIEYLQEYRKKLILFQNSRQVSTLIKTQLKEQELKSKREGYYLSGQSFNNQVKLQQQQQEFQKQQRQQLYRDLYQMQESHHPLLFKQIYHQYKMKKQQQNRSQSNGDFNYNPGTLFINSLDPQKLKDSFFNGYGRSINPTQHTSPEVRDMLKNMDDSPLRNLIIRHSRNKTMDQIADLNKITFKYKEPPQQKNFKPKNDSKFINQTINEYKRYNKNIQDYIPPTYDHRSLLYKQRLEQSRQFNMTESSRIHDANTTLNNSNERRQMMTRANNTANNTQRFRPEENPEFKQYRDNVIKLRPSASAINLSNKQSDQDQKMKRVRLIKKIDSPQYDNGNDMNLNTDFPSVFGINLGLRNDLRSILQGRKKEQEYALNKNYSQFETTYHKDFKDNSLTRLQQATETQDSQTKKLLGHSQSVMGLQQERVQILNEYMKAKKRATHRNIQTFQASRSEIKNLKSPQPQRAESQLKVHKTNNEGQSQQVIENYFNKTIKSPQVESRSQNLLEESDYNHLNGHQDSDKHNHQHHHQHQHQHQHQQHQHQHQQHHHDHQRINIHQYNNVNLPRTHSLMQHRSASETKLLKQAFPKKHKYLIDHIDHMQNCPQLVCVCCSAKTGDHFVPFRYPTKIGTVYEKTFTKENNEKGKKPDMFILDNEKVFGTKVRSGQQYNSTQRNDYKVFTVKPVYVGEKKYKDHMLYDENGNRKPHIDFVANSSYRQNFIDHNLAGQYHEKNPIFPFYSLPFKDKSSYQKTYNNLKQPLQEEKEFDKNLLEDNARKGKQGRVLQQDLPFQSTTTNRKTYSNIKPYDFATPKPPVVQAVTTHAFQEHFQSLKQKDFNGKIKPICEITDIKHKLMNGTLSCPHPFEMTL</sequence>
<evidence type="ECO:0000256" key="11">
    <source>
        <dbReference type="SAM" id="MobiDB-lite"/>
    </source>
</evidence>
<dbReference type="SUPFAM" id="SSF53383">
    <property type="entry name" value="PLP-dependent transferases"/>
    <property type="match status" value="1"/>
</dbReference>
<dbReference type="InParanoid" id="A0A078A6P4"/>
<keyword evidence="10" id="KW-0175">Coiled coil</keyword>
<keyword evidence="8" id="KW-0411">Iron-sulfur</keyword>
<evidence type="ECO:0000256" key="1">
    <source>
        <dbReference type="ARBA" id="ARBA00001933"/>
    </source>
</evidence>
<dbReference type="GO" id="GO:0031071">
    <property type="term" value="F:cysteine desulfurase activity"/>
    <property type="evidence" value="ECO:0007669"/>
    <property type="project" value="UniProtKB-EC"/>
</dbReference>
<evidence type="ECO:0000256" key="10">
    <source>
        <dbReference type="SAM" id="Coils"/>
    </source>
</evidence>
<protein>
    <recommendedName>
        <fullName evidence="3">cysteine desulfurase</fullName>
        <ecNumber evidence="3">2.8.1.7</ecNumber>
    </recommendedName>
</protein>
<evidence type="ECO:0000313" key="14">
    <source>
        <dbReference type="Proteomes" id="UP000039865"/>
    </source>
</evidence>
<dbReference type="InterPro" id="IPR015422">
    <property type="entry name" value="PyrdxlP-dep_Trfase_small"/>
</dbReference>
<dbReference type="InterPro" id="IPR000192">
    <property type="entry name" value="Aminotrans_V_dom"/>
</dbReference>
<dbReference type="Gene3D" id="3.90.1150.10">
    <property type="entry name" value="Aspartate Aminotransferase, domain 1"/>
    <property type="match status" value="1"/>
</dbReference>
<dbReference type="Proteomes" id="UP000039865">
    <property type="component" value="Unassembled WGS sequence"/>
</dbReference>
<evidence type="ECO:0000313" key="13">
    <source>
        <dbReference type="EMBL" id="CDW77257.1"/>
    </source>
</evidence>
<dbReference type="GO" id="GO:0051536">
    <property type="term" value="F:iron-sulfur cluster binding"/>
    <property type="evidence" value="ECO:0007669"/>
    <property type="project" value="UniProtKB-KW"/>
</dbReference>
<comment type="similarity">
    <text evidence="2">Belongs to the class-V pyridoxal-phosphate-dependent aminotransferase family. NifS/IscS subfamily.</text>
</comment>
<dbReference type="PANTHER" id="PTHR11601:SF34">
    <property type="entry name" value="CYSTEINE DESULFURASE"/>
    <property type="match status" value="1"/>
</dbReference>